<dbReference type="PANTHER" id="PTHR11711">
    <property type="entry name" value="ADP RIBOSYLATION FACTOR-RELATED"/>
    <property type="match status" value="1"/>
</dbReference>
<keyword evidence="5" id="KW-0460">Magnesium</keyword>
<feature type="binding site" evidence="4">
    <location>
        <begin position="152"/>
        <end position="155"/>
    </location>
    <ligand>
        <name>GTP</name>
        <dbReference type="ChEBI" id="CHEBI:37565"/>
    </ligand>
</feature>
<dbReference type="NCBIfam" id="TIGR00231">
    <property type="entry name" value="small_GTP"/>
    <property type="match status" value="1"/>
</dbReference>
<keyword evidence="5" id="KW-0479">Metal-binding</keyword>
<feature type="region of interest" description="Disordered" evidence="7">
    <location>
        <begin position="278"/>
        <end position="299"/>
    </location>
</feature>
<name>G7YY02_CLOSI</name>
<dbReference type="SUPFAM" id="SSF52540">
    <property type="entry name" value="P-loop containing nucleoside triphosphate hydrolases"/>
    <property type="match status" value="1"/>
</dbReference>
<dbReference type="GO" id="GO:0003924">
    <property type="term" value="F:GTPase activity"/>
    <property type="evidence" value="ECO:0007669"/>
    <property type="project" value="InterPro"/>
</dbReference>
<dbReference type="GO" id="GO:0046872">
    <property type="term" value="F:metal ion binding"/>
    <property type="evidence" value="ECO:0007669"/>
    <property type="project" value="UniProtKB-KW"/>
</dbReference>
<dbReference type="Pfam" id="PF00025">
    <property type="entry name" value="Arf"/>
    <property type="match status" value="1"/>
</dbReference>
<proteinExistence type="inferred from homology"/>
<evidence type="ECO:0000256" key="6">
    <source>
        <dbReference type="RuleBase" id="RU003925"/>
    </source>
</evidence>
<dbReference type="GO" id="GO:0005525">
    <property type="term" value="F:GTP binding"/>
    <property type="evidence" value="ECO:0007669"/>
    <property type="project" value="UniProtKB-KW"/>
</dbReference>
<dbReference type="FunFam" id="3.40.50.300:FF:000412">
    <property type="entry name" value="ADP-ribosylation factor 1"/>
    <property type="match status" value="1"/>
</dbReference>
<keyword evidence="3 4" id="KW-0342">GTP-binding</keyword>
<dbReference type="InterPro" id="IPR006689">
    <property type="entry name" value="Small_GTPase_ARF/SAR"/>
</dbReference>
<keyword evidence="2 4" id="KW-0547">Nucleotide-binding</keyword>
<reference evidence="8" key="1">
    <citation type="journal article" date="2011" name="Genome Biol.">
        <title>The draft genome of the carcinogenic human liver fluke Clonorchis sinensis.</title>
        <authorList>
            <person name="Wang X."/>
            <person name="Chen W."/>
            <person name="Huang Y."/>
            <person name="Sun J."/>
            <person name="Men J."/>
            <person name="Liu H."/>
            <person name="Luo F."/>
            <person name="Guo L."/>
            <person name="Lv X."/>
            <person name="Deng C."/>
            <person name="Zhou C."/>
            <person name="Fan Y."/>
            <person name="Li X."/>
            <person name="Huang L."/>
            <person name="Hu Y."/>
            <person name="Liang C."/>
            <person name="Hu X."/>
            <person name="Xu J."/>
            <person name="Yu X."/>
        </authorList>
    </citation>
    <scope>NUCLEOTIDE SEQUENCE [LARGE SCALE GENOMIC DNA]</scope>
    <source>
        <strain evidence="8">Henan</strain>
    </source>
</reference>
<protein>
    <submittedName>
        <fullName evidence="8">ADP-ribosylation factor-like protein 5B</fullName>
    </submittedName>
</protein>
<dbReference type="Proteomes" id="UP000008909">
    <property type="component" value="Unassembled WGS sequence"/>
</dbReference>
<feature type="binding site" evidence="5">
    <location>
        <position position="57"/>
    </location>
    <ligand>
        <name>Mg(2+)</name>
        <dbReference type="ChEBI" id="CHEBI:18420"/>
    </ligand>
</feature>
<reference key="2">
    <citation type="submission" date="2011-10" db="EMBL/GenBank/DDBJ databases">
        <title>The genome and transcriptome sequence of Clonorchis sinensis provide insights into the carcinogenic liver fluke.</title>
        <authorList>
            <person name="Wang X."/>
            <person name="Huang Y."/>
            <person name="Chen W."/>
            <person name="Liu H."/>
            <person name="Guo L."/>
            <person name="Chen Y."/>
            <person name="Luo F."/>
            <person name="Zhou W."/>
            <person name="Sun J."/>
            <person name="Mao Q."/>
            <person name="Liang P."/>
            <person name="Zhou C."/>
            <person name="Tian Y."/>
            <person name="Men J."/>
            <person name="Lv X."/>
            <person name="Huang L."/>
            <person name="Zhou J."/>
            <person name="Hu Y."/>
            <person name="Li R."/>
            <person name="Zhang F."/>
            <person name="Lei H."/>
            <person name="Li X."/>
            <person name="Hu X."/>
            <person name="Liang C."/>
            <person name="Xu J."/>
            <person name="Wu Z."/>
            <person name="Yu X."/>
        </authorList>
    </citation>
    <scope>NUCLEOTIDE SEQUENCE</scope>
    <source>
        <strain>Henan</strain>
    </source>
</reference>
<gene>
    <name evidence="8" type="ORF">CLF_113251</name>
</gene>
<dbReference type="AlphaFoldDB" id="G7YY02"/>
<evidence type="ECO:0000256" key="1">
    <source>
        <dbReference type="ARBA" id="ARBA00010290"/>
    </source>
</evidence>
<dbReference type="InterPro" id="IPR005225">
    <property type="entry name" value="Small_GTP-bd"/>
</dbReference>
<dbReference type="PRINTS" id="PR00328">
    <property type="entry name" value="SAR1GTPBP"/>
</dbReference>
<accession>G7YY02</accession>
<dbReference type="SMART" id="SM00177">
    <property type="entry name" value="ARF"/>
    <property type="match status" value="1"/>
</dbReference>
<dbReference type="SMART" id="SM00178">
    <property type="entry name" value="SAR"/>
    <property type="match status" value="1"/>
</dbReference>
<evidence type="ECO:0000256" key="7">
    <source>
        <dbReference type="SAM" id="MobiDB-lite"/>
    </source>
</evidence>
<evidence type="ECO:0000313" key="9">
    <source>
        <dbReference type="Proteomes" id="UP000008909"/>
    </source>
</evidence>
<dbReference type="InterPro" id="IPR024156">
    <property type="entry name" value="Small_GTPase_ARF"/>
</dbReference>
<evidence type="ECO:0000256" key="5">
    <source>
        <dbReference type="PIRSR" id="PIRSR606689-2"/>
    </source>
</evidence>
<dbReference type="GO" id="GO:0030010">
    <property type="term" value="P:establishment of cell polarity"/>
    <property type="evidence" value="ECO:0007669"/>
    <property type="project" value="UniProtKB-ARBA"/>
</dbReference>
<comment type="similarity">
    <text evidence="1 6">Belongs to the small GTPase superfamily. Arf family.</text>
</comment>
<dbReference type="Gene3D" id="3.40.50.300">
    <property type="entry name" value="P-loop containing nucleotide triphosphate hydrolases"/>
    <property type="match status" value="1"/>
</dbReference>
<evidence type="ECO:0000256" key="4">
    <source>
        <dbReference type="PIRSR" id="PIRSR606689-1"/>
    </source>
</evidence>
<dbReference type="PROSITE" id="PS51417">
    <property type="entry name" value="ARF"/>
    <property type="match status" value="1"/>
</dbReference>
<sequence>MVAGLKSMDYETRLVVLDLFSLEYRRLRGDLILTYALFEQGLANQVLIVGLDNAGKSTILYQFVLKEAVHTTPTVGSNVEEVKWKNLHLIMWDVGGQSALRPSWSTYYAGSDFVIVVIDSTDRERLWIAKKELYKLLAAEELKKCKMLIFANKQDVNGCMSVAEISQSLNLTSIRDHPWHIQACCALTGEGSVHAETLYQQLAITVTHTDLTPNNQGPEECRVTLVGCEDSVGGEDCYCKQQLCLVSGDSTSRPTEDSDREGSEALVTTLLQKMWNENNTGGTKRFKCEPSLQSGHKDV</sequence>
<organism evidence="8 9">
    <name type="scientific">Clonorchis sinensis</name>
    <name type="common">Chinese liver fluke</name>
    <dbReference type="NCBI Taxonomy" id="79923"/>
    <lineage>
        <taxon>Eukaryota</taxon>
        <taxon>Metazoa</taxon>
        <taxon>Spiralia</taxon>
        <taxon>Lophotrochozoa</taxon>
        <taxon>Platyhelminthes</taxon>
        <taxon>Trematoda</taxon>
        <taxon>Digenea</taxon>
        <taxon>Opisthorchiida</taxon>
        <taxon>Opisthorchiata</taxon>
        <taxon>Opisthorchiidae</taxon>
        <taxon>Clonorchis</taxon>
    </lineage>
</organism>
<feature type="binding site" evidence="5">
    <location>
        <position position="74"/>
    </location>
    <ligand>
        <name>Mg(2+)</name>
        <dbReference type="ChEBI" id="CHEBI:18420"/>
    </ligand>
</feature>
<evidence type="ECO:0000313" key="8">
    <source>
        <dbReference type="EMBL" id="GAA57831.1"/>
    </source>
</evidence>
<dbReference type="InterPro" id="IPR027417">
    <property type="entry name" value="P-loop_NTPase"/>
</dbReference>
<evidence type="ECO:0000256" key="3">
    <source>
        <dbReference type="ARBA" id="ARBA00023134"/>
    </source>
</evidence>
<feature type="binding site" evidence="4">
    <location>
        <position position="96"/>
    </location>
    <ligand>
        <name>GTP</name>
        <dbReference type="ChEBI" id="CHEBI:37565"/>
    </ligand>
</feature>
<dbReference type="EMBL" id="DF145091">
    <property type="protein sequence ID" value="GAA57831.1"/>
    <property type="molecule type" value="Genomic_DNA"/>
</dbReference>
<keyword evidence="9" id="KW-1185">Reference proteome</keyword>
<feature type="binding site" evidence="4">
    <location>
        <begin position="50"/>
        <end position="57"/>
    </location>
    <ligand>
        <name>GTP</name>
        <dbReference type="ChEBI" id="CHEBI:37565"/>
    </ligand>
</feature>
<evidence type="ECO:0000256" key="2">
    <source>
        <dbReference type="ARBA" id="ARBA00022741"/>
    </source>
</evidence>